<proteinExistence type="predicted"/>
<dbReference type="EMBL" id="JAUDUY010000001">
    <property type="protein sequence ID" value="MDM9630226.1"/>
    <property type="molecule type" value="Genomic_DNA"/>
</dbReference>
<protein>
    <submittedName>
        <fullName evidence="1">DUF6339 family protein</fullName>
    </submittedName>
</protein>
<dbReference type="Pfam" id="PF19866">
    <property type="entry name" value="DUF6339"/>
    <property type="match status" value="1"/>
</dbReference>
<sequence>MKIKKLSQESCDQLFRRLKDEYDNVKEDYHKHPRNFESLINRLGLEKIKSGEYSLDDDLFIREGFESDGLRLNLKTDGKGSYDFENARIIYTAFEGLTPFEANDERLWTRMTHEFCHKYVVDRWMKDTTISFGKINDRFFYRGNSQAIRARNGVARLWWIAHLTVQKAESDPDRKWMHTKAMCESQDFITSILERTMGTYENVRFAILETYAENRDSFGYNTSKTIQVLLRDLNNLGGVSLLSMIPKEEIKKNIESLLNSYNEKDVLVSEG</sequence>
<evidence type="ECO:0000313" key="1">
    <source>
        <dbReference type="EMBL" id="MDM9630226.1"/>
    </source>
</evidence>
<evidence type="ECO:0000313" key="2">
    <source>
        <dbReference type="Proteomes" id="UP001174839"/>
    </source>
</evidence>
<gene>
    <name evidence="1" type="ORF">QU605_02010</name>
</gene>
<dbReference type="InterPro" id="IPR045920">
    <property type="entry name" value="DUF6339"/>
</dbReference>
<reference evidence="1" key="1">
    <citation type="submission" date="2023-06" db="EMBL/GenBank/DDBJ databases">
        <title>Robiginitalea aurantiacus sp. nov. and Algoriphagus sediminis sp. nov., isolated from coastal sediment.</title>
        <authorList>
            <person name="Zhou Z.Y."/>
            <person name="An J."/>
            <person name="Jia Y.W."/>
            <person name="Du Z.J."/>
        </authorList>
    </citation>
    <scope>NUCLEOTIDE SEQUENCE</scope>
    <source>
        <strain evidence="1">M39</strain>
    </source>
</reference>
<organism evidence="1 2">
    <name type="scientific">Robiginitalea aurantiaca</name>
    <dbReference type="NCBI Taxonomy" id="3056915"/>
    <lineage>
        <taxon>Bacteria</taxon>
        <taxon>Pseudomonadati</taxon>
        <taxon>Bacteroidota</taxon>
        <taxon>Flavobacteriia</taxon>
        <taxon>Flavobacteriales</taxon>
        <taxon>Flavobacteriaceae</taxon>
        <taxon>Robiginitalea</taxon>
    </lineage>
</organism>
<accession>A0ABT7WBD6</accession>
<comment type="caution">
    <text evidence="1">The sequence shown here is derived from an EMBL/GenBank/DDBJ whole genome shotgun (WGS) entry which is preliminary data.</text>
</comment>
<name>A0ABT7WBD6_9FLAO</name>
<dbReference type="Proteomes" id="UP001174839">
    <property type="component" value="Unassembled WGS sequence"/>
</dbReference>
<keyword evidence="2" id="KW-1185">Reference proteome</keyword>
<dbReference type="RefSeq" id="WP_289723585.1">
    <property type="nucleotide sequence ID" value="NZ_JAUDUY010000001.1"/>
</dbReference>